<organism evidence="1">
    <name type="scientific">marine metagenome</name>
    <dbReference type="NCBI Taxonomy" id="408172"/>
    <lineage>
        <taxon>unclassified sequences</taxon>
        <taxon>metagenomes</taxon>
        <taxon>ecological metagenomes</taxon>
    </lineage>
</organism>
<proteinExistence type="predicted"/>
<accession>A0A382CKP0</accession>
<dbReference type="EMBL" id="UINC01034684">
    <property type="protein sequence ID" value="SVB25913.1"/>
    <property type="molecule type" value="Genomic_DNA"/>
</dbReference>
<sequence length="298" mass="29952">MADTRLPALTAITALDAADVLYAVDVSTTTDHASGSSRYITWGNCMTGAPEAAIANGDYILFLDGGATGTHSKEAVHDLATLFAGTGLTATSSVLAVNASQTQITAVGTIATGVWQGTTVAAGYGGTGLTSISTLLNSNNNIFKTIAVSGQDNVVADSATDTLTLAAGANVTITTTAGSDTVTIASAGGSSLTYTAISDANVTMAVNTVYFGSTAGFGATRTYTTPGTCAVGDVIEIAVTTGDNSYDLAIEAATSDIISGHGTGTDTSGSLRLFITGEYIKLRCVVANSTWIVDHDGR</sequence>
<reference evidence="1" key="1">
    <citation type="submission" date="2018-05" db="EMBL/GenBank/DDBJ databases">
        <authorList>
            <person name="Lanie J.A."/>
            <person name="Ng W.-L."/>
            <person name="Kazmierczak K.M."/>
            <person name="Andrzejewski T.M."/>
            <person name="Davidsen T.M."/>
            <person name="Wayne K.J."/>
            <person name="Tettelin H."/>
            <person name="Glass J.I."/>
            <person name="Rusch D."/>
            <person name="Podicherti R."/>
            <person name="Tsui H.-C.T."/>
            <person name="Winkler M.E."/>
        </authorList>
    </citation>
    <scope>NUCLEOTIDE SEQUENCE</scope>
</reference>
<protein>
    <submittedName>
        <fullName evidence="1">Uncharacterized protein</fullName>
    </submittedName>
</protein>
<evidence type="ECO:0000313" key="1">
    <source>
        <dbReference type="EMBL" id="SVB25913.1"/>
    </source>
</evidence>
<gene>
    <name evidence="1" type="ORF">METZ01_LOCUS178767</name>
</gene>
<feature type="non-terminal residue" evidence="1">
    <location>
        <position position="298"/>
    </location>
</feature>
<name>A0A382CKP0_9ZZZZ</name>
<dbReference type="AlphaFoldDB" id="A0A382CKP0"/>